<dbReference type="GeneID" id="17267688"/>
<dbReference type="RefSeq" id="XP_005773973.1">
    <property type="nucleotide sequence ID" value="XM_005773916.1"/>
</dbReference>
<organism evidence="1 2">
    <name type="scientific">Emiliania huxleyi (strain CCMP1516)</name>
    <dbReference type="NCBI Taxonomy" id="280463"/>
    <lineage>
        <taxon>Eukaryota</taxon>
        <taxon>Haptista</taxon>
        <taxon>Haptophyta</taxon>
        <taxon>Prymnesiophyceae</taxon>
        <taxon>Isochrysidales</taxon>
        <taxon>Noelaerhabdaceae</taxon>
        <taxon>Emiliania</taxon>
    </lineage>
</organism>
<dbReference type="EnsemblProtists" id="EOD22141">
    <property type="protein sequence ID" value="EOD22141"/>
    <property type="gene ID" value="EMIHUDRAFT_435575"/>
</dbReference>
<reference evidence="1" key="2">
    <citation type="submission" date="2024-10" db="UniProtKB">
        <authorList>
            <consortium name="EnsemblProtists"/>
        </authorList>
    </citation>
    <scope>IDENTIFICATION</scope>
</reference>
<name>A0A0D3JF56_EMIH1</name>
<proteinExistence type="predicted"/>
<dbReference type="KEGG" id="ehx:EMIHUDRAFT_435575"/>
<dbReference type="HOGENOM" id="CLU_1910587_0_0_1"/>
<dbReference type="AlphaFoldDB" id="A0A0D3JF56"/>
<evidence type="ECO:0008006" key="3">
    <source>
        <dbReference type="Google" id="ProtNLM"/>
    </source>
</evidence>
<dbReference type="PaxDb" id="2903-EOD21544"/>
<dbReference type="Proteomes" id="UP000013827">
    <property type="component" value="Unassembled WGS sequence"/>
</dbReference>
<reference evidence="2" key="1">
    <citation type="journal article" date="2013" name="Nature">
        <title>Pan genome of the phytoplankton Emiliania underpins its global distribution.</title>
        <authorList>
            <person name="Read B.A."/>
            <person name="Kegel J."/>
            <person name="Klute M.J."/>
            <person name="Kuo A."/>
            <person name="Lefebvre S.C."/>
            <person name="Maumus F."/>
            <person name="Mayer C."/>
            <person name="Miller J."/>
            <person name="Monier A."/>
            <person name="Salamov A."/>
            <person name="Young J."/>
            <person name="Aguilar M."/>
            <person name="Claverie J.M."/>
            <person name="Frickenhaus S."/>
            <person name="Gonzalez K."/>
            <person name="Herman E.K."/>
            <person name="Lin Y.C."/>
            <person name="Napier J."/>
            <person name="Ogata H."/>
            <person name="Sarno A.F."/>
            <person name="Shmutz J."/>
            <person name="Schroeder D."/>
            <person name="de Vargas C."/>
            <person name="Verret F."/>
            <person name="von Dassow P."/>
            <person name="Valentin K."/>
            <person name="Van de Peer Y."/>
            <person name="Wheeler G."/>
            <person name="Dacks J.B."/>
            <person name="Delwiche C.F."/>
            <person name="Dyhrman S.T."/>
            <person name="Glockner G."/>
            <person name="John U."/>
            <person name="Richards T."/>
            <person name="Worden A.Z."/>
            <person name="Zhang X."/>
            <person name="Grigoriev I.V."/>
            <person name="Allen A.E."/>
            <person name="Bidle K."/>
            <person name="Borodovsky M."/>
            <person name="Bowler C."/>
            <person name="Brownlee C."/>
            <person name="Cock J.M."/>
            <person name="Elias M."/>
            <person name="Gladyshev V.N."/>
            <person name="Groth M."/>
            <person name="Guda C."/>
            <person name="Hadaegh A."/>
            <person name="Iglesias-Rodriguez M.D."/>
            <person name="Jenkins J."/>
            <person name="Jones B.M."/>
            <person name="Lawson T."/>
            <person name="Leese F."/>
            <person name="Lindquist E."/>
            <person name="Lobanov A."/>
            <person name="Lomsadze A."/>
            <person name="Malik S.B."/>
            <person name="Marsh M.E."/>
            <person name="Mackinder L."/>
            <person name="Mock T."/>
            <person name="Mueller-Roeber B."/>
            <person name="Pagarete A."/>
            <person name="Parker M."/>
            <person name="Probert I."/>
            <person name="Quesneville H."/>
            <person name="Raines C."/>
            <person name="Rensing S.A."/>
            <person name="Riano-Pachon D.M."/>
            <person name="Richier S."/>
            <person name="Rokitta S."/>
            <person name="Shiraiwa Y."/>
            <person name="Soanes D.M."/>
            <person name="van der Giezen M."/>
            <person name="Wahlund T.M."/>
            <person name="Williams B."/>
            <person name="Wilson W."/>
            <person name="Wolfe G."/>
            <person name="Wurch L.L."/>
        </authorList>
    </citation>
    <scope>NUCLEOTIDE SEQUENCE</scope>
</reference>
<sequence>MSSPPEVVIAEGIPIGAPTAPAQGCTTGSSNVPVAVAHPIEGRPVEPRRIAHIFEAEMGAANPALPPPGAPPGGRYAEAAFFGGNSLLCCFLMCLLAPPLALLVPCFPCDRMWVYVSPDGSAWDPSTGRLVGY</sequence>
<evidence type="ECO:0000313" key="2">
    <source>
        <dbReference type="Proteomes" id="UP000013827"/>
    </source>
</evidence>
<dbReference type="EnsemblProtists" id="EOD21544">
    <property type="protein sequence ID" value="EOD21544"/>
    <property type="gene ID" value="EMIHUDRAFT_444435"/>
</dbReference>
<keyword evidence="2" id="KW-1185">Reference proteome</keyword>
<dbReference type="RefSeq" id="XP_005774570.1">
    <property type="nucleotide sequence ID" value="XM_005774513.1"/>
</dbReference>
<evidence type="ECO:0000313" key="1">
    <source>
        <dbReference type="EnsemblProtists" id="EOD22141"/>
    </source>
</evidence>
<dbReference type="KEGG" id="ehx:EMIHUDRAFT_444435"/>
<protein>
    <recommendedName>
        <fullName evidence="3">WW domain-containing protein</fullName>
    </recommendedName>
</protein>
<dbReference type="GeneID" id="17267089"/>
<accession>A0A0D3JF56</accession>